<comment type="caution">
    <text evidence="4">The sequence shown here is derived from an EMBL/GenBank/DDBJ whole genome shotgun (WGS) entry which is preliminary data.</text>
</comment>
<dbReference type="InterPro" id="IPR029070">
    <property type="entry name" value="Chitinase_insertion_sf"/>
</dbReference>
<dbReference type="EMBL" id="BAABUK010000010">
    <property type="protein sequence ID" value="GAA5811546.1"/>
    <property type="molecule type" value="Genomic_DNA"/>
</dbReference>
<reference evidence="4 5" key="1">
    <citation type="submission" date="2024-04" db="EMBL/GenBank/DDBJ databases">
        <title>genome sequences of Mucor flavus KT1a and Helicostylum pulchrum KT1b strains isolated from the surface of a dry-aged beef.</title>
        <authorList>
            <person name="Toyotome T."/>
            <person name="Hosono M."/>
            <person name="Torimaru M."/>
            <person name="Fukuda K."/>
            <person name="Mikami N."/>
        </authorList>
    </citation>
    <scope>NUCLEOTIDE SEQUENCE [LARGE SCALE GENOMIC DNA]</scope>
    <source>
        <strain evidence="4 5">KT1a</strain>
    </source>
</reference>
<dbReference type="PROSITE" id="PS51910">
    <property type="entry name" value="GH18_2"/>
    <property type="match status" value="1"/>
</dbReference>
<name>A0ABP9YXG7_9FUNG</name>
<dbReference type="InterPro" id="IPR017853">
    <property type="entry name" value="GH"/>
</dbReference>
<evidence type="ECO:0000256" key="2">
    <source>
        <dbReference type="SAM" id="SignalP"/>
    </source>
</evidence>
<evidence type="ECO:0000313" key="5">
    <source>
        <dbReference type="Proteomes" id="UP001473302"/>
    </source>
</evidence>
<sequence length="394" mass="42589">MIFIKTLGLLLCLIFALVEGGNVVVGYFPNWLSDGFQISSIDFTKYTHIHYAFAIMTEGNTPQWTDQSNTDSQLAELVSAAHKLSAKVLISVGGWSGSITFSTMASSASSRKEFIQWNIDQIKQYDTDGVDIDWEYPGRQGAGCNVVDAGSDVANLASLLEELRSELDQEFDKGSKEISIAGYVGGFPGTSSDITESIGKSVTRVNMMTYDINGAWNPQTGPNAPLQSSNGSNFVSAIAAWTKSGVPASKLTGGLAFYGRSTTAKEDMSDGNMYQDQVTGDPPKGDSYDASYQDPYCAKDPGGFSGIWRFGNMLSQGLLDTPLTAKEPWVRYWDEESSTPWLFNSKTMVFISYDDPKSIATKVSKAKSSGLAGVMIWSVDGDSSNNDLLNAATN</sequence>
<keyword evidence="2" id="KW-0732">Signal</keyword>
<dbReference type="SMART" id="SM00636">
    <property type="entry name" value="Glyco_18"/>
    <property type="match status" value="1"/>
</dbReference>
<dbReference type="Gene3D" id="3.20.20.80">
    <property type="entry name" value="Glycosidases"/>
    <property type="match status" value="1"/>
</dbReference>
<dbReference type="PANTHER" id="PTHR11177">
    <property type="entry name" value="CHITINASE"/>
    <property type="match status" value="1"/>
</dbReference>
<dbReference type="InterPro" id="IPR011583">
    <property type="entry name" value="Chitinase_II/V-like_cat"/>
</dbReference>
<dbReference type="PANTHER" id="PTHR11177:SF392">
    <property type="entry name" value="HAP41P"/>
    <property type="match status" value="1"/>
</dbReference>
<evidence type="ECO:0000313" key="4">
    <source>
        <dbReference type="EMBL" id="GAA5811546.1"/>
    </source>
</evidence>
<keyword evidence="5" id="KW-1185">Reference proteome</keyword>
<feature type="region of interest" description="Disordered" evidence="1">
    <location>
        <begin position="266"/>
        <end position="285"/>
    </location>
</feature>
<feature type="domain" description="GH18" evidence="3">
    <location>
        <begin position="22"/>
        <end position="394"/>
    </location>
</feature>
<evidence type="ECO:0000259" key="3">
    <source>
        <dbReference type="PROSITE" id="PS51910"/>
    </source>
</evidence>
<dbReference type="SUPFAM" id="SSF51445">
    <property type="entry name" value="(Trans)glycosidases"/>
    <property type="match status" value="1"/>
</dbReference>
<proteinExistence type="predicted"/>
<gene>
    <name evidence="4" type="ORF">MFLAVUS_004984</name>
</gene>
<dbReference type="Gene3D" id="3.10.50.10">
    <property type="match status" value="1"/>
</dbReference>
<evidence type="ECO:0000256" key="1">
    <source>
        <dbReference type="SAM" id="MobiDB-lite"/>
    </source>
</evidence>
<organism evidence="4 5">
    <name type="scientific">Mucor flavus</name>
    <dbReference type="NCBI Taxonomy" id="439312"/>
    <lineage>
        <taxon>Eukaryota</taxon>
        <taxon>Fungi</taxon>
        <taxon>Fungi incertae sedis</taxon>
        <taxon>Mucoromycota</taxon>
        <taxon>Mucoromycotina</taxon>
        <taxon>Mucoromycetes</taxon>
        <taxon>Mucorales</taxon>
        <taxon>Mucorineae</taxon>
        <taxon>Mucoraceae</taxon>
        <taxon>Mucor</taxon>
    </lineage>
</organism>
<dbReference type="InterPro" id="IPR001223">
    <property type="entry name" value="Glyco_hydro18_cat"/>
</dbReference>
<dbReference type="SUPFAM" id="SSF54556">
    <property type="entry name" value="Chitinase insertion domain"/>
    <property type="match status" value="1"/>
</dbReference>
<feature type="chain" id="PRO_5046887527" description="GH18 domain-containing protein" evidence="2">
    <location>
        <begin position="21"/>
        <end position="394"/>
    </location>
</feature>
<feature type="signal peptide" evidence="2">
    <location>
        <begin position="1"/>
        <end position="20"/>
    </location>
</feature>
<dbReference type="InterPro" id="IPR050314">
    <property type="entry name" value="Glycosyl_Hydrlase_18"/>
</dbReference>
<dbReference type="Proteomes" id="UP001473302">
    <property type="component" value="Unassembled WGS sequence"/>
</dbReference>
<protein>
    <recommendedName>
        <fullName evidence="3">GH18 domain-containing protein</fullName>
    </recommendedName>
</protein>
<dbReference type="Pfam" id="PF00704">
    <property type="entry name" value="Glyco_hydro_18"/>
    <property type="match status" value="1"/>
</dbReference>
<accession>A0ABP9YXG7</accession>